<keyword evidence="2" id="KW-0812">Transmembrane</keyword>
<keyword evidence="2" id="KW-1133">Transmembrane helix</keyword>
<dbReference type="PANTHER" id="PTHR36168:SF1">
    <property type="entry name" value="ORC1-LIKE AAA ATPASE DOMAIN-CONTAINING PROTEIN"/>
    <property type="match status" value="1"/>
</dbReference>
<evidence type="ECO:0000256" key="1">
    <source>
        <dbReference type="SAM" id="MobiDB-lite"/>
    </source>
</evidence>
<evidence type="ECO:0000313" key="5">
    <source>
        <dbReference type="Proteomes" id="UP000076078"/>
    </source>
</evidence>
<dbReference type="PANTHER" id="PTHR36168">
    <property type="entry name" value="CHROMOSOME 1, WHOLE GENOME SHOTGUN SEQUENCE"/>
    <property type="match status" value="1"/>
</dbReference>
<proteinExistence type="predicted"/>
<dbReference type="OrthoDB" id="2333074at2759"/>
<sequence>MKSLKFLHNFYKVNKNSYIFTSRYSASNGIVPQIDNNQPFNQQHEQKQEKQGQQEQHNKKSDRKYWSNIIGIIGLSGILFISSLGYSSYLEHNRKEKVFHAFKYGRIAPNLDISHFVKRPDINKQLNYILTPEANSKSYHLIVGENGTGKTTALIQACNEVNGAVGGIVYVSVPETVDEFGKLLGDSFNFDFNEDATPKGYVNRFFVPSPPRSYSSHGCFRRVKPFIEEAATRYKQQYNRPPVLVIDNINWLALKDSEMLEVLQDFAKNHADKSDLTVVFVSSDGNGPRYLRDRSSFSRCEKPIMEIGDISENDAIAFLTDDGVDPDIASIIVKEITGGRFQLLNEAKKNLKKVYHHLKLKKVI</sequence>
<gene>
    <name evidence="4" type="ORF">DLAC_10646</name>
</gene>
<feature type="transmembrane region" description="Helical" evidence="2">
    <location>
        <begin position="65"/>
        <end position="86"/>
    </location>
</feature>
<evidence type="ECO:0000313" key="4">
    <source>
        <dbReference type="EMBL" id="KYQ88844.1"/>
    </source>
</evidence>
<dbReference type="AlphaFoldDB" id="A0A151Z4W8"/>
<reference evidence="4 5" key="1">
    <citation type="submission" date="2015-12" db="EMBL/GenBank/DDBJ databases">
        <title>Dictyostelia acquired genes for synthesis and detection of signals that induce cell-type specialization by lateral gene transfer from prokaryotes.</title>
        <authorList>
            <person name="Gloeckner G."/>
            <person name="Schaap P."/>
        </authorList>
    </citation>
    <scope>NUCLEOTIDE SEQUENCE [LARGE SCALE GENOMIC DNA]</scope>
    <source>
        <strain evidence="4 5">TK</strain>
    </source>
</reference>
<accession>A0A151Z4W8</accession>
<feature type="domain" description="ORC1/DEAH AAA+ ATPase" evidence="3">
    <location>
        <begin position="139"/>
        <end position="281"/>
    </location>
</feature>
<name>A0A151Z4W8_TIELA</name>
<dbReference type="Pfam" id="PF13401">
    <property type="entry name" value="AAA_22"/>
    <property type="match status" value="1"/>
</dbReference>
<organism evidence="4 5">
    <name type="scientific">Tieghemostelium lacteum</name>
    <name type="common">Slime mold</name>
    <name type="synonym">Dictyostelium lacteum</name>
    <dbReference type="NCBI Taxonomy" id="361077"/>
    <lineage>
        <taxon>Eukaryota</taxon>
        <taxon>Amoebozoa</taxon>
        <taxon>Evosea</taxon>
        <taxon>Eumycetozoa</taxon>
        <taxon>Dictyostelia</taxon>
        <taxon>Dictyosteliales</taxon>
        <taxon>Raperosteliaceae</taxon>
        <taxon>Tieghemostelium</taxon>
    </lineage>
</organism>
<dbReference type="SUPFAM" id="SSF52540">
    <property type="entry name" value="P-loop containing nucleoside triphosphate hydrolases"/>
    <property type="match status" value="1"/>
</dbReference>
<comment type="caution">
    <text evidence="4">The sequence shown here is derived from an EMBL/GenBank/DDBJ whole genome shotgun (WGS) entry which is preliminary data.</text>
</comment>
<dbReference type="InParanoid" id="A0A151Z4W8"/>
<evidence type="ECO:0000256" key="2">
    <source>
        <dbReference type="SAM" id="Phobius"/>
    </source>
</evidence>
<evidence type="ECO:0000259" key="3">
    <source>
        <dbReference type="Pfam" id="PF13401"/>
    </source>
</evidence>
<dbReference type="CDD" id="cd00009">
    <property type="entry name" value="AAA"/>
    <property type="match status" value="1"/>
</dbReference>
<keyword evidence="5" id="KW-1185">Reference proteome</keyword>
<dbReference type="GO" id="GO:0016887">
    <property type="term" value="F:ATP hydrolysis activity"/>
    <property type="evidence" value="ECO:0007669"/>
    <property type="project" value="InterPro"/>
</dbReference>
<feature type="compositionally biased region" description="Basic and acidic residues" evidence="1">
    <location>
        <begin position="44"/>
        <end position="61"/>
    </location>
</feature>
<dbReference type="Proteomes" id="UP000076078">
    <property type="component" value="Unassembled WGS sequence"/>
</dbReference>
<dbReference type="Gene3D" id="3.40.50.300">
    <property type="entry name" value="P-loop containing nucleotide triphosphate hydrolases"/>
    <property type="match status" value="1"/>
</dbReference>
<dbReference type="InterPro" id="IPR027417">
    <property type="entry name" value="P-loop_NTPase"/>
</dbReference>
<feature type="region of interest" description="Disordered" evidence="1">
    <location>
        <begin position="32"/>
        <end position="61"/>
    </location>
</feature>
<dbReference type="EMBL" id="LODT01000047">
    <property type="protein sequence ID" value="KYQ88844.1"/>
    <property type="molecule type" value="Genomic_DNA"/>
</dbReference>
<protein>
    <recommendedName>
        <fullName evidence="3">ORC1/DEAH AAA+ ATPase domain-containing protein</fullName>
    </recommendedName>
</protein>
<keyword evidence="2" id="KW-0472">Membrane</keyword>
<dbReference type="InterPro" id="IPR049945">
    <property type="entry name" value="AAA_22"/>
</dbReference>
<dbReference type="OMA" id="DNINWLA"/>